<dbReference type="PANTHER" id="PTHR12832">
    <property type="entry name" value="TESTIS-SPECIFIC PROTEIN PBS13 T-COMPLEX 11"/>
    <property type="match status" value="1"/>
</dbReference>
<keyword evidence="2" id="KW-0175">Coiled coil</keyword>
<feature type="compositionally biased region" description="Basic and acidic residues" evidence="3">
    <location>
        <begin position="50"/>
        <end position="64"/>
    </location>
</feature>
<dbReference type="OrthoDB" id="276323at2759"/>
<evidence type="ECO:0000256" key="1">
    <source>
        <dbReference type="ARBA" id="ARBA00010954"/>
    </source>
</evidence>
<feature type="region of interest" description="Disordered" evidence="3">
    <location>
        <begin position="586"/>
        <end position="623"/>
    </location>
</feature>
<dbReference type="STRING" id="74649.A0A2P6PCZ3"/>
<comment type="similarity">
    <text evidence="1">Belongs to the TCP11 family.</text>
</comment>
<dbReference type="EMBL" id="PDCK01000045">
    <property type="protein sequence ID" value="PRQ19796.1"/>
    <property type="molecule type" value="Genomic_DNA"/>
</dbReference>
<dbReference type="Proteomes" id="UP000238479">
    <property type="component" value="Chromosome 7"/>
</dbReference>
<evidence type="ECO:0000256" key="2">
    <source>
        <dbReference type="SAM" id="Coils"/>
    </source>
</evidence>
<evidence type="ECO:0000313" key="5">
    <source>
        <dbReference type="Proteomes" id="UP000238479"/>
    </source>
</evidence>
<evidence type="ECO:0000256" key="3">
    <source>
        <dbReference type="SAM" id="MobiDB-lite"/>
    </source>
</evidence>
<reference evidence="4 5" key="1">
    <citation type="journal article" date="2018" name="Nat. Genet.">
        <title>The Rosa genome provides new insights in the design of modern roses.</title>
        <authorList>
            <person name="Bendahmane M."/>
        </authorList>
    </citation>
    <scope>NUCLEOTIDE SEQUENCE [LARGE SCALE GENOMIC DNA]</scope>
    <source>
        <strain evidence="5">cv. Old Blush</strain>
    </source>
</reference>
<dbReference type="OMA" id="VWNCKDQ"/>
<feature type="compositionally biased region" description="Polar residues" evidence="3">
    <location>
        <begin position="589"/>
        <end position="600"/>
    </location>
</feature>
<keyword evidence="5" id="KW-1185">Reference proteome</keyword>
<name>A0A2P6PCZ3_ROSCH</name>
<dbReference type="Pfam" id="PF05794">
    <property type="entry name" value="Tcp11"/>
    <property type="match status" value="1"/>
</dbReference>
<comment type="caution">
    <text evidence="4">The sequence shown here is derived from an EMBL/GenBank/DDBJ whole genome shotgun (WGS) entry which is preliminary data.</text>
</comment>
<gene>
    <name evidence="4" type="ORF">RchiOBHm_Chr7g0221251</name>
</gene>
<sequence>MVPGGVVLDFPAGETPSSPPRLPRRLRRRRDLVQSSKTPNTVEQIQTKLRLADLRRQEHYEKLSNKARTKPRSPSRSSSQEEDLGERLDAKLQAAEKKRLLILESAQMRLAKLDELRQAAKSEVEMRFEKERQKLGSKVELRFQQAEANRMLMLKAYRQRRANLKERSSQSLLRKMAWENKYKERVRAAINQKRAAAEKKRLVLLEEEKKRAYARTLQVQRVAKSVSHQREIERRAKRDQLEDRLQRAKRQRAEYLKQRGKIQNSFQVSWNRMHKQADFLSRKLARCWRRFHRLKRTTFALAKAYNTLKLEENSVKSMPFEQLAILIESPDTLQTGKALLDRLENRLKVSKTVASINYPSSIDNIDHLLKRVASPKRRTTPRTSLRSREGKKASSVRATTRTSAKLTRYQVRVVLCAYMILSHPDAVFNGQGERETSLAKSAEEFVREFELLVKTILQGPVNSSEEESDSTSPKRLTFRSQLGAFDKAWCSYLSCFVAWKVKDAQLLEGDLVRAACQMELSMIQTCKMTSEGHTADLTHDMKAIQKQVAEDQKLLREKVQHLSGEAGIERMTSALSETRSKYFAAKENGSPSGLQTTQFVSPSPPSSSAGPSVSSLDKKSNPSRVVRSLFQEDESIRPKGLESTEIGLIVNEFSKTNLSGQLGSSSQKPVTENELIVNEFLHEQNQAFANIFNAADEDQNNVQSKIRNTMEKAFWDGIMESVNQEEPNYDRIIQLLEEVRDEICTMAPQSWKQEIVEAIDVDILSQVLKSGNLDIDYLGKILEFSMVTLRKLSAPANDDEMMATLQSLRKELDEICNARDQSNCPGVIAMIKGLRFVLEQIQVLKREISKARIRIMEPLLKGPTGLQYLRNAFANRYGPASDANTSLPVAVQWLSSVWNCKDQEWQEHKIASSTLMSSDNLSHEFLPSTTLRSGGSFLLKSNSSSLSSGNSRGNVQPECKGEGVDLLVRLGLLKLVSGVSGLTEEALPETFMLNLSRLRAVQAQIQKIIVSSLSILICRQTILSEGVITMPSDMEGILSRCIERLLGILDSVEDAGMEEIVESISDFSINGNEVVDTEKVRSRKMVIARMLAKSLQAGDPVFERVSRAVYMAARGAVLGGSGPVGRKLAETALRQVGAAVLIDSVVEATEVLVVAATISVGVHGAWYIHMTDNM</sequence>
<dbReference type="InterPro" id="IPR008862">
    <property type="entry name" value="Tcp11"/>
</dbReference>
<feature type="coiled-coil region" evidence="2">
    <location>
        <begin position="195"/>
        <end position="265"/>
    </location>
</feature>
<dbReference type="Gramene" id="PRQ19796">
    <property type="protein sequence ID" value="PRQ19796"/>
    <property type="gene ID" value="RchiOBHm_Chr7g0221251"/>
</dbReference>
<dbReference type="GO" id="GO:0007165">
    <property type="term" value="P:signal transduction"/>
    <property type="evidence" value="ECO:0007669"/>
    <property type="project" value="TreeGrafter"/>
</dbReference>
<dbReference type="AlphaFoldDB" id="A0A2P6PCZ3"/>
<accession>A0A2P6PCZ3</accession>
<feature type="compositionally biased region" description="Low complexity" evidence="3">
    <location>
        <begin position="606"/>
        <end position="615"/>
    </location>
</feature>
<protein>
    <submittedName>
        <fullName evidence="4">Putative T-complex 11 protein</fullName>
    </submittedName>
</protein>
<proteinExistence type="inferred from homology"/>
<feature type="region of interest" description="Disordered" evidence="3">
    <location>
        <begin position="374"/>
        <end position="399"/>
    </location>
</feature>
<feature type="region of interest" description="Disordered" evidence="3">
    <location>
        <begin position="1"/>
        <end position="86"/>
    </location>
</feature>
<dbReference type="PANTHER" id="PTHR12832:SF34">
    <property type="entry name" value="T-COMPLEX PROTEIN 11"/>
    <property type="match status" value="1"/>
</dbReference>
<organism evidence="4 5">
    <name type="scientific">Rosa chinensis</name>
    <name type="common">China rose</name>
    <dbReference type="NCBI Taxonomy" id="74649"/>
    <lineage>
        <taxon>Eukaryota</taxon>
        <taxon>Viridiplantae</taxon>
        <taxon>Streptophyta</taxon>
        <taxon>Embryophyta</taxon>
        <taxon>Tracheophyta</taxon>
        <taxon>Spermatophyta</taxon>
        <taxon>Magnoliopsida</taxon>
        <taxon>eudicotyledons</taxon>
        <taxon>Gunneridae</taxon>
        <taxon>Pentapetalae</taxon>
        <taxon>rosids</taxon>
        <taxon>fabids</taxon>
        <taxon>Rosales</taxon>
        <taxon>Rosaceae</taxon>
        <taxon>Rosoideae</taxon>
        <taxon>Rosoideae incertae sedis</taxon>
        <taxon>Rosa</taxon>
    </lineage>
</organism>
<feature type="compositionally biased region" description="Polar residues" evidence="3">
    <location>
        <begin position="33"/>
        <end position="47"/>
    </location>
</feature>
<evidence type="ECO:0000313" key="4">
    <source>
        <dbReference type="EMBL" id="PRQ19796.1"/>
    </source>
</evidence>